<dbReference type="EMBL" id="JASPKZ010008876">
    <property type="protein sequence ID" value="KAJ9578487.1"/>
    <property type="molecule type" value="Genomic_DNA"/>
</dbReference>
<feature type="non-terminal residue" evidence="1">
    <location>
        <position position="1"/>
    </location>
</feature>
<feature type="non-terminal residue" evidence="1">
    <location>
        <position position="49"/>
    </location>
</feature>
<name>A0AAD8E6M6_DIPPU</name>
<dbReference type="AlphaFoldDB" id="A0AAD8E6M6"/>
<dbReference type="Proteomes" id="UP001233999">
    <property type="component" value="Unassembled WGS sequence"/>
</dbReference>
<evidence type="ECO:0000313" key="1">
    <source>
        <dbReference type="EMBL" id="KAJ9578487.1"/>
    </source>
</evidence>
<proteinExistence type="predicted"/>
<evidence type="ECO:0000313" key="2">
    <source>
        <dbReference type="Proteomes" id="UP001233999"/>
    </source>
</evidence>
<keyword evidence="2" id="KW-1185">Reference proteome</keyword>
<comment type="caution">
    <text evidence="1">The sequence shown here is derived from an EMBL/GenBank/DDBJ whole genome shotgun (WGS) entry which is preliminary data.</text>
</comment>
<sequence>PAKIRSLSQNTTPISISIVPLFNKICRVSLTFIRATPKQRCGQVVLSEA</sequence>
<accession>A0AAD8E6M6</accession>
<protein>
    <submittedName>
        <fullName evidence="1">Uncharacterized protein</fullName>
    </submittedName>
</protein>
<reference evidence="1" key="2">
    <citation type="submission" date="2023-05" db="EMBL/GenBank/DDBJ databases">
        <authorList>
            <person name="Fouks B."/>
        </authorList>
    </citation>
    <scope>NUCLEOTIDE SEQUENCE</scope>
    <source>
        <strain evidence="1">Stay&amp;Tobe</strain>
        <tissue evidence="1">Testes</tissue>
    </source>
</reference>
<gene>
    <name evidence="1" type="ORF">L9F63_005307</name>
</gene>
<organism evidence="1 2">
    <name type="scientific">Diploptera punctata</name>
    <name type="common">Pacific beetle cockroach</name>
    <dbReference type="NCBI Taxonomy" id="6984"/>
    <lineage>
        <taxon>Eukaryota</taxon>
        <taxon>Metazoa</taxon>
        <taxon>Ecdysozoa</taxon>
        <taxon>Arthropoda</taxon>
        <taxon>Hexapoda</taxon>
        <taxon>Insecta</taxon>
        <taxon>Pterygota</taxon>
        <taxon>Neoptera</taxon>
        <taxon>Polyneoptera</taxon>
        <taxon>Dictyoptera</taxon>
        <taxon>Blattodea</taxon>
        <taxon>Blaberoidea</taxon>
        <taxon>Blaberidae</taxon>
        <taxon>Diplopterinae</taxon>
        <taxon>Diploptera</taxon>
    </lineage>
</organism>
<reference evidence="1" key="1">
    <citation type="journal article" date="2023" name="IScience">
        <title>Live-bearing cockroach genome reveals convergent evolutionary mechanisms linked to viviparity in insects and beyond.</title>
        <authorList>
            <person name="Fouks B."/>
            <person name="Harrison M.C."/>
            <person name="Mikhailova A.A."/>
            <person name="Marchal E."/>
            <person name="English S."/>
            <person name="Carruthers M."/>
            <person name="Jennings E.C."/>
            <person name="Chiamaka E.L."/>
            <person name="Frigard R.A."/>
            <person name="Pippel M."/>
            <person name="Attardo G.M."/>
            <person name="Benoit J.B."/>
            <person name="Bornberg-Bauer E."/>
            <person name="Tobe S.S."/>
        </authorList>
    </citation>
    <scope>NUCLEOTIDE SEQUENCE</scope>
    <source>
        <strain evidence="1">Stay&amp;Tobe</strain>
    </source>
</reference>